<dbReference type="SMART" id="SM00823">
    <property type="entry name" value="PKS_PP"/>
    <property type="match status" value="1"/>
</dbReference>
<dbReference type="Gene3D" id="3.40.366.10">
    <property type="entry name" value="Malonyl-Coenzyme A Acyl Carrier Protein, domain 2"/>
    <property type="match status" value="1"/>
</dbReference>
<organism evidence="6 7">
    <name type="scientific">Brevibacillus porteri</name>
    <dbReference type="NCBI Taxonomy" id="2126350"/>
    <lineage>
        <taxon>Bacteria</taxon>
        <taxon>Bacillati</taxon>
        <taxon>Bacillota</taxon>
        <taxon>Bacilli</taxon>
        <taxon>Bacillales</taxon>
        <taxon>Paenibacillaceae</taxon>
        <taxon>Brevibacillus</taxon>
    </lineage>
</organism>
<evidence type="ECO:0000256" key="1">
    <source>
        <dbReference type="ARBA" id="ARBA00022450"/>
    </source>
</evidence>
<dbReference type="InterPro" id="IPR016035">
    <property type="entry name" value="Acyl_Trfase/lysoPLipase"/>
</dbReference>
<evidence type="ECO:0000259" key="5">
    <source>
        <dbReference type="PROSITE" id="PS52004"/>
    </source>
</evidence>
<feature type="domain" description="Ketosynthase family 3 (KS3)" evidence="5">
    <location>
        <begin position="30"/>
        <end position="443"/>
    </location>
</feature>
<reference evidence="6 7" key="1">
    <citation type="submission" date="2018-03" db="EMBL/GenBank/DDBJ databases">
        <title>Brevisbacillus phylogenomics.</title>
        <authorList>
            <person name="Dunlap C."/>
        </authorList>
    </citation>
    <scope>NUCLEOTIDE SEQUENCE [LARGE SCALE GENOMIC DNA]</scope>
    <source>
        <strain evidence="6 7">NRRL B-41110</strain>
    </source>
</reference>
<feature type="domain" description="Carrier" evidence="4">
    <location>
        <begin position="925"/>
        <end position="1000"/>
    </location>
</feature>
<dbReference type="InterPro" id="IPR050091">
    <property type="entry name" value="PKS_NRPS_Biosynth_Enz"/>
</dbReference>
<protein>
    <submittedName>
        <fullName evidence="6">Polyketide synthase</fullName>
    </submittedName>
</protein>
<accession>A0ABX5FW25</accession>
<evidence type="ECO:0000313" key="6">
    <source>
        <dbReference type="EMBL" id="PSK14478.1"/>
    </source>
</evidence>
<dbReference type="RefSeq" id="WP_106833115.1">
    <property type="nucleotide sequence ID" value="NZ_JARMEW010000014.1"/>
</dbReference>
<dbReference type="Pfam" id="PF02801">
    <property type="entry name" value="Ketoacyl-synt_C"/>
    <property type="match status" value="1"/>
</dbReference>
<dbReference type="InterPro" id="IPR009081">
    <property type="entry name" value="PP-bd_ACP"/>
</dbReference>
<sequence length="1030" mass="114101">MGDEEAKREEMSIETKWESENNKSQEYVRDWDIAVVGMAGRFPGSNSVSAFWDSLIKGTDSVSRWQTADEDADDNKSIGAFGKLQDMEWFAGEFFNIPDREALWMDPQQRFLLECVYEALEDAGYMGDRRKETVGLFCGSDDFTYVWENMYATTMHPLERARMRLFGESSLTARISYKLNLQGPSVVVRAACSTSLATVHLACQSLLNYECDVAVAGGVSITPFQDDGYLPVEGTLSPDGYTRPFDQNGQGCVPGNGIALVVLKRLKDAMLDGDQIYAVIKGSAINHDGNEKAGYAAPSVQGQMSVIRNALEMSDVKPGEIGYLECHGTATPLGDAVETKALKELYGKSRENGSKCYIGSVKGNVGHLNTAAGAAGLIKAILALKEGSIPPSLYCDQPHPELSDSPFIVNRHLEKWPDCGPIRRAAVSSFGLGGMNAHVVLEQAPSIPRKAMEDTAHLYVISADSPEELEKVERELKQFAERHENLRPDDVAYTLQIGRQHHRYRRFSAHQDVEEGLKHLSTQGSPAEADIVFLFPGAGANAIGLGAGLYERHAVFRDEMNCCFQVARRFHYADYDAMLFCKEQRTIVEPQLTEHFVYHFSLSYSLAKMWMASGIRPYALIGHSFGEYVAACISGLLPLEEAIRLTVARGKQFQLLEKGAMLSVALKEEVVQPFLHDGISIAAVNAVDRLLLSGEEQAILQLKQELSERNVPSVLLPSDRAGHSPLVDPILPALEKQLSSVAFGSMAIPIVSTLTGNWIDQDEMATVAYWSKQTRQTVHFAQALQNLKKRSSRPVILLEVGPGEQLGMLSRKQLDRKTTQIAATIPDKVEPTGEWNHFLHTVGRMWQSGSDIAWETLYGQGQPRRVSLPTYPFTRKKYWMMPTIQTDSATPRLLKKEIALINLDEQQGESDTGITATVGLEEELTYRNDMDRVLASLFYDVTGRIPSSLHEPLLSEGLDSLAYLELGGAIRKQYAVSISLRELFELETIAAISDFVSQRVESDKDEQKNTVSAAARGNKTWDDLIADLDK</sequence>
<dbReference type="InterPro" id="IPR020841">
    <property type="entry name" value="PKS_Beta-ketoAc_synthase_dom"/>
</dbReference>
<evidence type="ECO:0000313" key="7">
    <source>
        <dbReference type="Proteomes" id="UP000241645"/>
    </source>
</evidence>
<name>A0ABX5FW25_9BACL</name>
<dbReference type="InterPro" id="IPR014031">
    <property type="entry name" value="Ketoacyl_synth_C"/>
</dbReference>
<evidence type="ECO:0000256" key="2">
    <source>
        <dbReference type="ARBA" id="ARBA00022553"/>
    </source>
</evidence>
<dbReference type="Gene3D" id="3.40.47.10">
    <property type="match status" value="1"/>
</dbReference>
<dbReference type="CDD" id="cd00833">
    <property type="entry name" value="PKS"/>
    <property type="match status" value="1"/>
</dbReference>
<dbReference type="PROSITE" id="PS52004">
    <property type="entry name" value="KS3_2"/>
    <property type="match status" value="1"/>
</dbReference>
<evidence type="ECO:0000256" key="3">
    <source>
        <dbReference type="ARBA" id="ARBA00022679"/>
    </source>
</evidence>
<dbReference type="InterPro" id="IPR016039">
    <property type="entry name" value="Thiolase-like"/>
</dbReference>
<dbReference type="SMART" id="SM00825">
    <property type="entry name" value="PKS_KS"/>
    <property type="match status" value="1"/>
</dbReference>
<dbReference type="InterPro" id="IPR016036">
    <property type="entry name" value="Malonyl_transacylase_ACP-bd"/>
</dbReference>
<dbReference type="InterPro" id="IPR001227">
    <property type="entry name" value="Ac_transferase_dom_sf"/>
</dbReference>
<dbReference type="SMART" id="SM00827">
    <property type="entry name" value="PKS_AT"/>
    <property type="match status" value="1"/>
</dbReference>
<dbReference type="InterPro" id="IPR020806">
    <property type="entry name" value="PKS_PP-bd"/>
</dbReference>
<dbReference type="PROSITE" id="PS50075">
    <property type="entry name" value="CARRIER"/>
    <property type="match status" value="1"/>
</dbReference>
<dbReference type="Gene3D" id="1.10.1200.10">
    <property type="entry name" value="ACP-like"/>
    <property type="match status" value="1"/>
</dbReference>
<dbReference type="EMBL" id="PXZO01000002">
    <property type="protein sequence ID" value="PSK14478.1"/>
    <property type="molecule type" value="Genomic_DNA"/>
</dbReference>
<evidence type="ECO:0000259" key="4">
    <source>
        <dbReference type="PROSITE" id="PS50075"/>
    </source>
</evidence>
<dbReference type="InterPro" id="IPR014030">
    <property type="entry name" value="Ketoacyl_synth_N"/>
</dbReference>
<dbReference type="InterPro" id="IPR036736">
    <property type="entry name" value="ACP-like_sf"/>
</dbReference>
<keyword evidence="7" id="KW-1185">Reference proteome</keyword>
<comment type="caution">
    <text evidence="6">The sequence shown here is derived from an EMBL/GenBank/DDBJ whole genome shotgun (WGS) entry which is preliminary data.</text>
</comment>
<dbReference type="PANTHER" id="PTHR43775">
    <property type="entry name" value="FATTY ACID SYNTHASE"/>
    <property type="match status" value="1"/>
</dbReference>
<dbReference type="PANTHER" id="PTHR43775:SF51">
    <property type="entry name" value="INACTIVE PHENOLPHTHIOCEROL SYNTHESIS POLYKETIDE SYNTHASE TYPE I PKS1-RELATED"/>
    <property type="match status" value="1"/>
</dbReference>
<dbReference type="SUPFAM" id="SSF53901">
    <property type="entry name" value="Thiolase-like"/>
    <property type="match status" value="1"/>
</dbReference>
<dbReference type="Proteomes" id="UP000241645">
    <property type="component" value="Unassembled WGS sequence"/>
</dbReference>
<dbReference type="Pfam" id="PF00550">
    <property type="entry name" value="PP-binding"/>
    <property type="match status" value="1"/>
</dbReference>
<dbReference type="InterPro" id="IPR014043">
    <property type="entry name" value="Acyl_transferase_dom"/>
</dbReference>
<dbReference type="Pfam" id="PF00109">
    <property type="entry name" value="ketoacyl-synt"/>
    <property type="match status" value="1"/>
</dbReference>
<keyword evidence="3" id="KW-0808">Transferase</keyword>
<dbReference type="Gene3D" id="3.30.70.3290">
    <property type="match status" value="1"/>
</dbReference>
<gene>
    <name evidence="6" type="ORF">C7R92_02410</name>
</gene>
<proteinExistence type="predicted"/>
<keyword evidence="1" id="KW-0596">Phosphopantetheine</keyword>
<keyword evidence="2" id="KW-0597">Phosphoprotein</keyword>
<dbReference type="SUPFAM" id="SSF47336">
    <property type="entry name" value="ACP-like"/>
    <property type="match status" value="1"/>
</dbReference>
<dbReference type="SUPFAM" id="SSF52151">
    <property type="entry name" value="FabD/lysophospholipase-like"/>
    <property type="match status" value="1"/>
</dbReference>
<dbReference type="Pfam" id="PF22621">
    <property type="entry name" value="CurL-like_PKS_C"/>
    <property type="match status" value="1"/>
</dbReference>
<dbReference type="Pfam" id="PF00698">
    <property type="entry name" value="Acyl_transf_1"/>
    <property type="match status" value="1"/>
</dbReference>
<dbReference type="SUPFAM" id="SSF55048">
    <property type="entry name" value="Probable ACP-binding domain of malonyl-CoA ACP transacylase"/>
    <property type="match status" value="1"/>
</dbReference>